<dbReference type="EMBL" id="QQWC01000004">
    <property type="protein sequence ID" value="REJ41065.1"/>
    <property type="molecule type" value="Genomic_DNA"/>
</dbReference>
<dbReference type="Proteomes" id="UP000256873">
    <property type="component" value="Unassembled WGS sequence"/>
</dbReference>
<evidence type="ECO:0000313" key="1">
    <source>
        <dbReference type="EMBL" id="REJ41065.1"/>
    </source>
</evidence>
<proteinExistence type="predicted"/>
<name>A0A3E0L0Y5_9CHRO</name>
<organism evidence="1 2">
    <name type="scientific">Microcystis flos-aquae TF09</name>
    <dbReference type="NCBI Taxonomy" id="2060473"/>
    <lineage>
        <taxon>Bacteria</taxon>
        <taxon>Bacillati</taxon>
        <taxon>Cyanobacteriota</taxon>
        <taxon>Cyanophyceae</taxon>
        <taxon>Oscillatoriophycideae</taxon>
        <taxon>Chroococcales</taxon>
        <taxon>Microcystaceae</taxon>
        <taxon>Microcystis</taxon>
    </lineage>
</organism>
<comment type="caution">
    <text evidence="1">The sequence shown here is derived from an EMBL/GenBank/DDBJ whole genome shotgun (WGS) entry which is preliminary data.</text>
</comment>
<sequence length="198" mass="21878">MGMDAMKNLMRSIISVSLSLAVLAINNPHLLSQLSEESYVKIIQNLLITDNLESDPFALMREEILGELKLDLSAQQVIQLLGNPTQKGQVEFWAGDALYHQYWYYPNQGITLSMASETEKGQQNIAFIKLVSPSTLPTKRGITIGSSIEEVSLAYAKEKDQEMSIPDQTFVAGSIYGGLIFTFDQGRVIEIFLGAAAE</sequence>
<reference evidence="1 2" key="1">
    <citation type="submission" date="2017-10" db="EMBL/GenBank/DDBJ databases">
        <title>A large-scale comparative metagenomic study reveals the eutrophication-driven functional interactions in six Microcystis-epibionts communities.</title>
        <authorList>
            <person name="Li Q."/>
            <person name="Lin F."/>
        </authorList>
    </citation>
    <scope>NUCLEOTIDE SEQUENCE [LARGE SCALE GENOMIC DNA]</scope>
    <source>
        <strain evidence="1">TF09</strain>
    </source>
</reference>
<dbReference type="AlphaFoldDB" id="A0A3E0L0Y5"/>
<accession>A0A3E0L0Y5</accession>
<evidence type="ECO:0000313" key="2">
    <source>
        <dbReference type="Proteomes" id="UP000256873"/>
    </source>
</evidence>
<gene>
    <name evidence="1" type="ORF">DWQ54_15410</name>
</gene>
<protein>
    <submittedName>
        <fullName evidence="1">Uncharacterized protein</fullName>
    </submittedName>
</protein>